<dbReference type="RefSeq" id="XP_024671788.1">
    <property type="nucleotide sequence ID" value="XM_024817403.1"/>
</dbReference>
<accession>A0A2I2FAX6</accession>
<dbReference type="PANTHER" id="PTHR47256">
    <property type="entry name" value="ZN(II)2CYS6 TRANSCRIPTION FACTOR (EUROFUNG)-RELATED"/>
    <property type="match status" value="1"/>
</dbReference>
<keyword evidence="3" id="KW-0238">DNA-binding</keyword>
<name>A0A2I2FAX6_ASPCN</name>
<feature type="domain" description="Zn(2)-C6 fungal-type" evidence="7">
    <location>
        <begin position="37"/>
        <end position="67"/>
    </location>
</feature>
<keyword evidence="4" id="KW-0804">Transcription</keyword>
<dbReference type="Pfam" id="PF04082">
    <property type="entry name" value="Fungal_trans"/>
    <property type="match status" value="1"/>
</dbReference>
<dbReference type="SMART" id="SM00066">
    <property type="entry name" value="GAL4"/>
    <property type="match status" value="1"/>
</dbReference>
<keyword evidence="2" id="KW-0805">Transcription regulation</keyword>
<dbReference type="GeneID" id="36524563"/>
<dbReference type="Proteomes" id="UP000234585">
    <property type="component" value="Unassembled WGS sequence"/>
</dbReference>
<dbReference type="GO" id="GO:0009893">
    <property type="term" value="P:positive regulation of metabolic process"/>
    <property type="evidence" value="ECO:0007669"/>
    <property type="project" value="UniProtKB-ARBA"/>
</dbReference>
<dbReference type="OrthoDB" id="2593732at2759"/>
<dbReference type="GO" id="GO:0006351">
    <property type="term" value="P:DNA-templated transcription"/>
    <property type="evidence" value="ECO:0007669"/>
    <property type="project" value="InterPro"/>
</dbReference>
<evidence type="ECO:0000256" key="3">
    <source>
        <dbReference type="ARBA" id="ARBA00023125"/>
    </source>
</evidence>
<dbReference type="GO" id="GO:0003677">
    <property type="term" value="F:DNA binding"/>
    <property type="evidence" value="ECO:0007669"/>
    <property type="project" value="UniProtKB-KW"/>
</dbReference>
<dbReference type="InterPro" id="IPR007219">
    <property type="entry name" value="XnlR_reg_dom"/>
</dbReference>
<dbReference type="PROSITE" id="PS50048">
    <property type="entry name" value="ZN2_CY6_FUNGAL_2"/>
    <property type="match status" value="1"/>
</dbReference>
<dbReference type="AlphaFoldDB" id="A0A2I2FAX6"/>
<evidence type="ECO:0000256" key="2">
    <source>
        <dbReference type="ARBA" id="ARBA00023015"/>
    </source>
</evidence>
<gene>
    <name evidence="8" type="ORF">BDW47DRAFT_131837</name>
</gene>
<dbReference type="InterPro" id="IPR036864">
    <property type="entry name" value="Zn2-C6_fun-type_DNA-bd_sf"/>
</dbReference>
<feature type="region of interest" description="Disordered" evidence="6">
    <location>
        <begin position="1"/>
        <end position="29"/>
    </location>
</feature>
<dbReference type="Gene3D" id="4.10.240.10">
    <property type="entry name" value="Zn(2)-C6 fungal-type DNA-binding domain"/>
    <property type="match status" value="1"/>
</dbReference>
<dbReference type="EMBL" id="KZ559140">
    <property type="protein sequence ID" value="PLB37776.1"/>
    <property type="molecule type" value="Genomic_DNA"/>
</dbReference>
<evidence type="ECO:0000259" key="7">
    <source>
        <dbReference type="PROSITE" id="PS50048"/>
    </source>
</evidence>
<evidence type="ECO:0000256" key="1">
    <source>
        <dbReference type="ARBA" id="ARBA00022723"/>
    </source>
</evidence>
<dbReference type="CDD" id="cd12148">
    <property type="entry name" value="fungal_TF_MHR"/>
    <property type="match status" value="1"/>
</dbReference>
<keyword evidence="9" id="KW-1185">Reference proteome</keyword>
<dbReference type="InterPro" id="IPR053187">
    <property type="entry name" value="Notoamide_regulator"/>
</dbReference>
<organism evidence="8 9">
    <name type="scientific">Aspergillus candidus</name>
    <dbReference type="NCBI Taxonomy" id="41067"/>
    <lineage>
        <taxon>Eukaryota</taxon>
        <taxon>Fungi</taxon>
        <taxon>Dikarya</taxon>
        <taxon>Ascomycota</taxon>
        <taxon>Pezizomycotina</taxon>
        <taxon>Eurotiomycetes</taxon>
        <taxon>Eurotiomycetidae</taxon>
        <taxon>Eurotiales</taxon>
        <taxon>Aspergillaceae</taxon>
        <taxon>Aspergillus</taxon>
        <taxon>Aspergillus subgen. Circumdati</taxon>
    </lineage>
</organism>
<dbReference type="GO" id="GO:0000981">
    <property type="term" value="F:DNA-binding transcription factor activity, RNA polymerase II-specific"/>
    <property type="evidence" value="ECO:0007669"/>
    <property type="project" value="InterPro"/>
</dbReference>
<reference evidence="8 9" key="1">
    <citation type="submission" date="2017-12" db="EMBL/GenBank/DDBJ databases">
        <authorList>
            <consortium name="DOE Joint Genome Institute"/>
            <person name="Haridas S."/>
            <person name="Kjaerbolling I."/>
            <person name="Vesth T.C."/>
            <person name="Frisvad J.C."/>
            <person name="Nybo J.L."/>
            <person name="Theobald S."/>
            <person name="Kuo A."/>
            <person name="Bowyer P."/>
            <person name="Matsuda Y."/>
            <person name="Mondo S."/>
            <person name="Lyhne E.K."/>
            <person name="Kogle M.E."/>
            <person name="Clum A."/>
            <person name="Lipzen A."/>
            <person name="Salamov A."/>
            <person name="Ngan C.Y."/>
            <person name="Daum C."/>
            <person name="Chiniquy J."/>
            <person name="Barry K."/>
            <person name="LaButti K."/>
            <person name="Simmons B.A."/>
            <person name="Magnuson J.K."/>
            <person name="Mortensen U.H."/>
            <person name="Larsen T.O."/>
            <person name="Grigoriev I.V."/>
            <person name="Baker S.E."/>
            <person name="Andersen M.R."/>
            <person name="Nordberg H.P."/>
            <person name="Cantor M.N."/>
            <person name="Hua S.X."/>
        </authorList>
    </citation>
    <scope>NUCLEOTIDE SEQUENCE [LARGE SCALE GENOMIC DNA]</scope>
    <source>
        <strain evidence="8 9">CBS 102.13</strain>
    </source>
</reference>
<sequence>MTTKEQDKYLPPLAPGPHGPISQGSAAISKPRKNSTACLPCKQAKRKCSGRPVPCKACRNTDAECVFDETLDLRRKVAARRTLGELGYYRGLLHSLLEMLRSSDNDKMHRVLDIIRQSATLNTIASAVDAPAIDIGDAGPDNPGSGGTLNMDDAIAQHERLCADSHSRITVEKLCDMPLLQVLARPWTTVTDDDHLISHLISLYFTWDHPVSQIMDQGIFLNHMASGDIQSECCNPLLVNSILALACAYSDFPEVFAIPGEMTSWGQHFFTEAERLWSAEEGQNSLANIQALAVMSFFLKLQGKDNLCWLTFRQAVQLARDRGLFHGPGSRHRNWRQMSNDALQASTATTWGLFAINTQLSMESSNVADLPLPRVRLYPTSHPDENILWTPYPRSNHMDYERKPSLLHYTMIGMADLSEINVQIQDLLFEKAYDLSVEELWGAAEALYTRLGMWTRGLPSVLSPDEPQIPQVSFLHIRCRHMTILLFDFMSNEMTLRRESHHPQFERAQSLQFQAAREIANFLRIHRESYSLRQIPRQFLDPTNSSAISLLTDLDVDKSKEAFVELCRFLVAFSKRYLPAKAMLKNIEAIAQRKIVSFPSDALAVMDHRELESSQWL</sequence>
<evidence type="ECO:0000313" key="8">
    <source>
        <dbReference type="EMBL" id="PLB37776.1"/>
    </source>
</evidence>
<dbReference type="STRING" id="41067.A0A2I2FAX6"/>
<dbReference type="GO" id="GO:0008270">
    <property type="term" value="F:zinc ion binding"/>
    <property type="evidence" value="ECO:0007669"/>
    <property type="project" value="InterPro"/>
</dbReference>
<evidence type="ECO:0000256" key="4">
    <source>
        <dbReference type="ARBA" id="ARBA00023163"/>
    </source>
</evidence>
<keyword evidence="1" id="KW-0479">Metal-binding</keyword>
<keyword evidence="5" id="KW-0539">Nucleus</keyword>
<evidence type="ECO:0000313" key="9">
    <source>
        <dbReference type="Proteomes" id="UP000234585"/>
    </source>
</evidence>
<evidence type="ECO:0000256" key="6">
    <source>
        <dbReference type="SAM" id="MobiDB-lite"/>
    </source>
</evidence>
<dbReference type="CDD" id="cd00067">
    <property type="entry name" value="GAL4"/>
    <property type="match status" value="1"/>
</dbReference>
<dbReference type="PROSITE" id="PS00463">
    <property type="entry name" value="ZN2_CY6_FUNGAL_1"/>
    <property type="match status" value="1"/>
</dbReference>
<evidence type="ECO:0000256" key="5">
    <source>
        <dbReference type="ARBA" id="ARBA00023242"/>
    </source>
</evidence>
<proteinExistence type="predicted"/>
<dbReference type="SUPFAM" id="SSF57701">
    <property type="entry name" value="Zn2/Cys6 DNA-binding domain"/>
    <property type="match status" value="1"/>
</dbReference>
<dbReference type="Pfam" id="PF00172">
    <property type="entry name" value="Zn_clus"/>
    <property type="match status" value="1"/>
</dbReference>
<dbReference type="PANTHER" id="PTHR47256:SF10">
    <property type="entry name" value="ZN(II)2CYS6 TRANSCRIPTION FACTOR (EUROFUNG)"/>
    <property type="match status" value="1"/>
</dbReference>
<dbReference type="InterPro" id="IPR001138">
    <property type="entry name" value="Zn2Cys6_DnaBD"/>
</dbReference>
<protein>
    <recommendedName>
        <fullName evidence="7">Zn(2)-C6 fungal-type domain-containing protein</fullName>
    </recommendedName>
</protein>